<evidence type="ECO:0000256" key="1">
    <source>
        <dbReference type="SAM" id="SignalP"/>
    </source>
</evidence>
<feature type="signal peptide" evidence="1">
    <location>
        <begin position="1"/>
        <end position="22"/>
    </location>
</feature>
<dbReference type="InterPro" id="IPR043751">
    <property type="entry name" value="DUF5696"/>
</dbReference>
<dbReference type="Pfam" id="PF18952">
    <property type="entry name" value="DUF5696"/>
    <property type="match status" value="1"/>
</dbReference>
<dbReference type="AlphaFoldDB" id="A0A2S5GA86"/>
<keyword evidence="3" id="KW-1185">Reference proteome</keyword>
<dbReference type="OrthoDB" id="9793135at2"/>
<accession>A0A2S5GA86</accession>
<name>A0A2S5GA86_9BACL</name>
<organism evidence="2 3">
    <name type="scientific">Jeotgalibacillus proteolyticus</name>
    <dbReference type="NCBI Taxonomy" id="2082395"/>
    <lineage>
        <taxon>Bacteria</taxon>
        <taxon>Bacillati</taxon>
        <taxon>Bacillota</taxon>
        <taxon>Bacilli</taxon>
        <taxon>Bacillales</taxon>
        <taxon>Caryophanaceae</taxon>
        <taxon>Jeotgalibacillus</taxon>
    </lineage>
</organism>
<feature type="chain" id="PRO_5015498902" evidence="1">
    <location>
        <begin position="23"/>
        <end position="753"/>
    </location>
</feature>
<keyword evidence="1" id="KW-0732">Signal</keyword>
<dbReference type="Gene3D" id="3.20.20.80">
    <property type="entry name" value="Glycosidases"/>
    <property type="match status" value="1"/>
</dbReference>
<sequence>MSKKWSMLLIIPLILTGSSAGAAEEEKDEIIEEIISEVPQSIFYESNQFTQAIEDEEMTEQAPQEEIGEPYELMAENDRLALYVDPKTVAIKTLNKNTGYVWSSGLDNIEEYRLNNTWQQFVQSAVTIDYVDQRGNGKTESILTNGSQPMVTPTNNGFKAFIVFIGSNIEVTLEVDLTEEGLNFRIPKENVDEGKRNLLTSLRLYPFLGASFQTGQEGYMMIPDGSGALIRYGEKSQFADAPLSATVYGRDLSVANSSNQMNQYLSLPLYGVVHGSHQNGLLSIINSGEHYAEITAYTPGVSTDFYWVSPEFHYRYNYFQPTSRDKSGVNVYQQDRNAFDIDLQVHVLENEKANYTGMAKTYQEKLLEEGQLVDREDQYKVRLEYLGSETKPGLLWNSVLPVTTVDQVREHVDELKADGLDDLLLVYRGWTKGGFTNTLPARFPVEKKIGGEDELVELHDDLEAEGIPFYLYNDFTTAYKGAGGYEGSKDVARQANSQLVMWGKTKNYNEMYFLKPEISKAHAEAAADEFSTRGLNHMAVDFTSYMLYSDFEDGKERTREDAEETYRELFEGLGEKTAALAAYMPNPYAWSGTHHYLSIPMYSSNYMMVTDTIPFLQIVLKGLMPYYSNYVNVQVNEQQDLLRMAEYGVYPSYFITGESPAILADTPSYDIFTSQFSVWKEDILSKNSRLVEVLKQVENETIEQHEMVSPGVAAVTYSNGKTIIVNYTTETFEDENVQVDSMDFTIVDQWKGA</sequence>
<protein>
    <submittedName>
        <fullName evidence="2">Uncharacterized protein</fullName>
    </submittedName>
</protein>
<dbReference type="Proteomes" id="UP000239047">
    <property type="component" value="Unassembled WGS sequence"/>
</dbReference>
<reference evidence="2 3" key="1">
    <citation type="submission" date="2018-02" db="EMBL/GenBank/DDBJ databases">
        <title>Jeotgalibacillus proteolyticum sp. nov. a protease producing bacterium isolated from ocean sediments of Laizhou Bay.</title>
        <authorList>
            <person name="Li Y."/>
        </authorList>
    </citation>
    <scope>NUCLEOTIDE SEQUENCE [LARGE SCALE GENOMIC DNA]</scope>
    <source>
        <strain evidence="2 3">22-7</strain>
    </source>
</reference>
<dbReference type="RefSeq" id="WP_104058828.1">
    <property type="nucleotide sequence ID" value="NZ_PREZ01000005.1"/>
</dbReference>
<gene>
    <name evidence="2" type="ORF">C4B60_14995</name>
</gene>
<proteinExistence type="predicted"/>
<evidence type="ECO:0000313" key="3">
    <source>
        <dbReference type="Proteomes" id="UP000239047"/>
    </source>
</evidence>
<dbReference type="EMBL" id="PREZ01000005">
    <property type="protein sequence ID" value="PPA69835.1"/>
    <property type="molecule type" value="Genomic_DNA"/>
</dbReference>
<evidence type="ECO:0000313" key="2">
    <source>
        <dbReference type="EMBL" id="PPA69835.1"/>
    </source>
</evidence>
<comment type="caution">
    <text evidence="2">The sequence shown here is derived from an EMBL/GenBank/DDBJ whole genome shotgun (WGS) entry which is preliminary data.</text>
</comment>